<dbReference type="CDD" id="cd20736">
    <property type="entry name" value="PoNe_Nuclease"/>
    <property type="match status" value="1"/>
</dbReference>
<dbReference type="PANTHER" id="PTHR34039:SF1">
    <property type="entry name" value="UPF0102 PROTEIN YRAN"/>
    <property type="match status" value="1"/>
</dbReference>
<dbReference type="InterPro" id="IPR011335">
    <property type="entry name" value="Restrct_endonuc-II-like"/>
</dbReference>
<keyword evidence="3" id="KW-0378">Hydrolase</keyword>
<organism evidence="3 4">
    <name type="scientific">Moheibacter stercoris</name>
    <dbReference type="NCBI Taxonomy" id="1628251"/>
    <lineage>
        <taxon>Bacteria</taxon>
        <taxon>Pseudomonadati</taxon>
        <taxon>Bacteroidota</taxon>
        <taxon>Flavobacteriia</taxon>
        <taxon>Flavobacteriales</taxon>
        <taxon>Weeksellaceae</taxon>
        <taxon>Moheibacter</taxon>
    </lineage>
</organism>
<keyword evidence="3" id="KW-0255">Endonuclease</keyword>
<dbReference type="GO" id="GO:0004519">
    <property type="term" value="F:endonuclease activity"/>
    <property type="evidence" value="ECO:0007669"/>
    <property type="project" value="UniProtKB-KW"/>
</dbReference>
<dbReference type="PANTHER" id="PTHR34039">
    <property type="entry name" value="UPF0102 PROTEIN YRAN"/>
    <property type="match status" value="1"/>
</dbReference>
<evidence type="ECO:0000256" key="1">
    <source>
        <dbReference type="ARBA" id="ARBA00006738"/>
    </source>
</evidence>
<dbReference type="HAMAP" id="MF_00048">
    <property type="entry name" value="UPF0102"/>
    <property type="match status" value="1"/>
</dbReference>
<evidence type="ECO:0000313" key="3">
    <source>
        <dbReference type="EMBL" id="MET3731867.1"/>
    </source>
</evidence>
<reference evidence="3 4" key="1">
    <citation type="submission" date="2024-06" db="EMBL/GenBank/DDBJ databases">
        <title>Genomic Encyclopedia of Type Strains, Phase IV (KMG-IV): sequencing the most valuable type-strain genomes for metagenomic binning, comparative biology and taxonomic classification.</title>
        <authorList>
            <person name="Goeker M."/>
        </authorList>
    </citation>
    <scope>NUCLEOTIDE SEQUENCE [LARGE SCALE GENOMIC DNA]</scope>
    <source>
        <strain evidence="3 4">DSM 29388</strain>
    </source>
</reference>
<gene>
    <name evidence="3" type="ORF">ABID46_001449</name>
</gene>
<accession>A0ABV2LWF9</accession>
<dbReference type="Pfam" id="PF02021">
    <property type="entry name" value="UPF0102"/>
    <property type="match status" value="1"/>
</dbReference>
<dbReference type="RefSeq" id="WP_354508535.1">
    <property type="nucleotide sequence ID" value="NZ_JBEPMO010000007.1"/>
</dbReference>
<dbReference type="EMBL" id="JBEPMO010000007">
    <property type="protein sequence ID" value="MET3731867.1"/>
    <property type="molecule type" value="Genomic_DNA"/>
</dbReference>
<comment type="caution">
    <text evidence="3">The sequence shown here is derived from an EMBL/GenBank/DDBJ whole genome shotgun (WGS) entry which is preliminary data.</text>
</comment>
<proteinExistence type="inferred from homology"/>
<dbReference type="Proteomes" id="UP001549146">
    <property type="component" value="Unassembled WGS sequence"/>
</dbReference>
<dbReference type="InterPro" id="IPR011856">
    <property type="entry name" value="tRNA_endonuc-like_dom_sf"/>
</dbReference>
<sequence length="122" mass="14073">MATHNDFGKEAENQAVKFLEAKGYQILDRNWVFQKAEIDIIAQDLSSNELIIVEVKARKEHSLTNPEDAVTKSKRNLLVKAANEYLISKDIQLETRFDIISLVKKQDSWKIEHIPNAFLSFE</sequence>
<keyword evidence="3" id="KW-0540">Nuclease</keyword>
<dbReference type="Gene3D" id="3.40.1350.10">
    <property type="match status" value="1"/>
</dbReference>
<dbReference type="InterPro" id="IPR003509">
    <property type="entry name" value="UPF0102_YraN-like"/>
</dbReference>
<evidence type="ECO:0000256" key="2">
    <source>
        <dbReference type="HAMAP-Rule" id="MF_00048"/>
    </source>
</evidence>
<dbReference type="SUPFAM" id="SSF52980">
    <property type="entry name" value="Restriction endonuclease-like"/>
    <property type="match status" value="1"/>
</dbReference>
<protein>
    <recommendedName>
        <fullName evidence="2">UPF0102 protein ABID46_001449</fullName>
    </recommendedName>
</protein>
<evidence type="ECO:0000313" key="4">
    <source>
        <dbReference type="Proteomes" id="UP001549146"/>
    </source>
</evidence>
<name>A0ABV2LWF9_9FLAO</name>
<comment type="similarity">
    <text evidence="1 2">Belongs to the UPF0102 family.</text>
</comment>
<keyword evidence="4" id="KW-1185">Reference proteome</keyword>